<name>W8JM21_9CHLA</name>
<dbReference type="Gene3D" id="1.10.1760.20">
    <property type="match status" value="1"/>
</dbReference>
<dbReference type="InterPro" id="IPR003784">
    <property type="entry name" value="BioY"/>
</dbReference>
<reference evidence="4 5" key="1">
    <citation type="journal article" date="2014" name="Syst. Appl. Microbiol.">
        <title>Evidence for the existence of two new members of the family Chlamydiaceae and proposal of Chlamydia avium sp. nov. and Chlamydia gallinacea sp. nov.</title>
        <authorList>
            <person name="Sachse K."/>
            <person name="Laroucau K."/>
            <person name="Riege K."/>
            <person name="Wehner S."/>
            <person name="Dilcher M."/>
            <person name="Creasy H.H."/>
            <person name="Weidmann M."/>
            <person name="Myers G."/>
            <person name="Vorimore F."/>
            <person name="Vicari N."/>
            <person name="Magnino S."/>
            <person name="Liebler-Tenorio E."/>
            <person name="Ruettger A."/>
            <person name="Bavoil P.M."/>
            <person name="Hufert F.T."/>
            <person name="Rossello-Mora R."/>
            <person name="Marz M."/>
        </authorList>
    </citation>
    <scope>NUCLEOTIDE SEQUENCE [LARGE SCALE GENOMIC DNA]</scope>
    <source>
        <strain evidence="4 5">10DC88</strain>
    </source>
</reference>
<dbReference type="PIRSF" id="PIRSF016661">
    <property type="entry name" value="BioY"/>
    <property type="match status" value="1"/>
</dbReference>
<sequence length="198" mass="21585">MSYCLKQKSLTRKRESIRSLLYIFEGALFLTLLAKITLTLPFTPIPITFQTLGIYCLGIMASPLGAAGSVLTYFMFGLIFPVFCNSLWSIANFCGPTAGYLYAFPLAAACISILHRRHSGSNFKLAIILSIGAGIILACGTLGLACYLYFTGVTSTIDIIQGLKLGTLPFIPGEILKILLVIQGRHAIAFFKKTHVYD</sequence>
<proteinExistence type="inferred from homology"/>
<organism evidence="4 5">
    <name type="scientific">Chlamydia avium 10DC88</name>
    <dbReference type="NCBI Taxonomy" id="1229831"/>
    <lineage>
        <taxon>Bacteria</taxon>
        <taxon>Pseudomonadati</taxon>
        <taxon>Chlamydiota</taxon>
        <taxon>Chlamydiia</taxon>
        <taxon>Chlamydiales</taxon>
        <taxon>Chlamydiaceae</taxon>
        <taxon>Chlamydia/Chlamydophila group</taxon>
        <taxon>Chlamydia</taxon>
    </lineage>
</organism>
<evidence type="ECO:0000256" key="1">
    <source>
        <dbReference type="ARBA" id="ARBA00010692"/>
    </source>
</evidence>
<comment type="similarity">
    <text evidence="1 2">Belongs to the BioY family.</text>
</comment>
<keyword evidence="3" id="KW-1133">Transmembrane helix</keyword>
<keyword evidence="3" id="KW-0812">Transmembrane</keyword>
<dbReference type="Proteomes" id="UP000019433">
    <property type="component" value="Chromosome"/>
</dbReference>
<gene>
    <name evidence="4" type="ORF">M832_04760</name>
</gene>
<dbReference type="PANTHER" id="PTHR34295:SF1">
    <property type="entry name" value="BIOTIN TRANSPORTER BIOY"/>
    <property type="match status" value="1"/>
</dbReference>
<dbReference type="AlphaFoldDB" id="W8JM21"/>
<dbReference type="EMBL" id="CP006571">
    <property type="protein sequence ID" value="AHK63339.1"/>
    <property type="molecule type" value="Genomic_DNA"/>
</dbReference>
<evidence type="ECO:0000313" key="5">
    <source>
        <dbReference type="Proteomes" id="UP000019433"/>
    </source>
</evidence>
<dbReference type="PATRIC" id="fig|1229831.3.peg.483"/>
<dbReference type="KEGG" id="cav:M832_04760"/>
<dbReference type="GO" id="GO:0005886">
    <property type="term" value="C:plasma membrane"/>
    <property type="evidence" value="ECO:0007669"/>
    <property type="project" value="UniProtKB-SubCell"/>
</dbReference>
<keyword evidence="2" id="KW-0813">Transport</keyword>
<evidence type="ECO:0000256" key="2">
    <source>
        <dbReference type="PIRNR" id="PIRNR016661"/>
    </source>
</evidence>
<dbReference type="PANTHER" id="PTHR34295">
    <property type="entry name" value="BIOTIN TRANSPORTER BIOY"/>
    <property type="match status" value="1"/>
</dbReference>
<keyword evidence="2 3" id="KW-0472">Membrane</keyword>
<dbReference type="RefSeq" id="WP_038500641.1">
    <property type="nucleotide sequence ID" value="NZ_CP006571.1"/>
</dbReference>
<comment type="subcellular location">
    <subcellularLocation>
        <location evidence="2">Cell membrane</location>
        <topology evidence="2">Multi-pass membrane protein</topology>
    </subcellularLocation>
</comment>
<dbReference type="GO" id="GO:0015225">
    <property type="term" value="F:biotin transmembrane transporter activity"/>
    <property type="evidence" value="ECO:0007669"/>
    <property type="project" value="UniProtKB-UniRule"/>
</dbReference>
<feature type="transmembrane region" description="Helical" evidence="3">
    <location>
        <begin position="126"/>
        <end position="150"/>
    </location>
</feature>
<evidence type="ECO:0000256" key="3">
    <source>
        <dbReference type="SAM" id="Phobius"/>
    </source>
</evidence>
<accession>W8JM21</accession>
<protein>
    <recommendedName>
        <fullName evidence="2">Biotin transporter</fullName>
    </recommendedName>
</protein>
<feature type="transmembrane region" description="Helical" evidence="3">
    <location>
        <begin position="20"/>
        <end position="38"/>
    </location>
</feature>
<dbReference type="Pfam" id="PF02632">
    <property type="entry name" value="BioY"/>
    <property type="match status" value="1"/>
</dbReference>
<keyword evidence="2" id="KW-1003">Cell membrane</keyword>
<feature type="transmembrane region" description="Helical" evidence="3">
    <location>
        <begin position="97"/>
        <end position="114"/>
    </location>
</feature>
<dbReference type="STRING" id="1229831.M832_04760"/>
<dbReference type="eggNOG" id="COG1268">
    <property type="taxonomic scope" value="Bacteria"/>
</dbReference>
<evidence type="ECO:0000313" key="4">
    <source>
        <dbReference type="EMBL" id="AHK63339.1"/>
    </source>
</evidence>
<dbReference type="HOGENOM" id="CLU_077931_2_3_0"/>